<dbReference type="AlphaFoldDB" id="A0A142VB69"/>
<sequence length="42" mass="4706">MGELYQTPFRGSIEAVTLLFIWYLSGGLPLTVVGSHAKLYLY</sequence>
<dbReference type="Proteomes" id="UP000076394">
    <property type="component" value="Chromosome"/>
</dbReference>
<gene>
    <name evidence="2" type="ORF">Dm11a5_1232</name>
</gene>
<keyword evidence="1" id="KW-1133">Transmembrane helix</keyword>
<reference evidence="2 3" key="1">
    <citation type="submission" date="2015-03" db="EMBL/GenBank/DDBJ databases">
        <title>Genomic characterization of Dehalococcoides mccartyi strain 11a5, an unusal plasmid-containing chloroethene dechlorinator.</title>
        <authorList>
            <person name="Zhao S."/>
            <person name="Ding C."/>
            <person name="He J."/>
        </authorList>
    </citation>
    <scope>NUCLEOTIDE SEQUENCE [LARGE SCALE GENOMIC DNA]</scope>
    <source>
        <strain evidence="2 3">11a5</strain>
    </source>
</reference>
<dbReference type="EMBL" id="CP011127">
    <property type="protein sequence ID" value="AMU87058.1"/>
    <property type="molecule type" value="Genomic_DNA"/>
</dbReference>
<feature type="transmembrane region" description="Helical" evidence="1">
    <location>
        <begin position="20"/>
        <end position="41"/>
    </location>
</feature>
<proteinExistence type="predicted"/>
<protein>
    <submittedName>
        <fullName evidence="2">Uncharacterized protein</fullName>
    </submittedName>
</protein>
<evidence type="ECO:0000256" key="1">
    <source>
        <dbReference type="SAM" id="Phobius"/>
    </source>
</evidence>
<accession>A0A142VB69</accession>
<name>A0A142VB69_9CHLR</name>
<organism evidence="2 3">
    <name type="scientific">Dehalococcoides mccartyi</name>
    <dbReference type="NCBI Taxonomy" id="61435"/>
    <lineage>
        <taxon>Bacteria</taxon>
        <taxon>Bacillati</taxon>
        <taxon>Chloroflexota</taxon>
        <taxon>Dehalococcoidia</taxon>
        <taxon>Dehalococcoidales</taxon>
        <taxon>Dehalococcoidaceae</taxon>
        <taxon>Dehalococcoides</taxon>
    </lineage>
</organism>
<keyword evidence="1" id="KW-0812">Transmembrane</keyword>
<evidence type="ECO:0000313" key="2">
    <source>
        <dbReference type="EMBL" id="AMU87058.1"/>
    </source>
</evidence>
<dbReference type="PATRIC" id="fig|61435.13.peg.1256"/>
<evidence type="ECO:0000313" key="3">
    <source>
        <dbReference type="Proteomes" id="UP000076394"/>
    </source>
</evidence>
<keyword evidence="1" id="KW-0472">Membrane</keyword>